<gene>
    <name evidence="3" type="ORF">OIDMADRAFT_179726</name>
</gene>
<feature type="compositionally biased region" description="Low complexity" evidence="1">
    <location>
        <begin position="283"/>
        <end position="297"/>
    </location>
</feature>
<reference evidence="3 4" key="1">
    <citation type="submission" date="2014-04" db="EMBL/GenBank/DDBJ databases">
        <authorList>
            <consortium name="DOE Joint Genome Institute"/>
            <person name="Kuo A."/>
            <person name="Martino E."/>
            <person name="Perotto S."/>
            <person name="Kohler A."/>
            <person name="Nagy L.G."/>
            <person name="Floudas D."/>
            <person name="Copeland A."/>
            <person name="Barry K.W."/>
            <person name="Cichocki N."/>
            <person name="Veneault-Fourrey C."/>
            <person name="LaButti K."/>
            <person name="Lindquist E.A."/>
            <person name="Lipzen A."/>
            <person name="Lundell T."/>
            <person name="Morin E."/>
            <person name="Murat C."/>
            <person name="Sun H."/>
            <person name="Tunlid A."/>
            <person name="Henrissat B."/>
            <person name="Grigoriev I.V."/>
            <person name="Hibbett D.S."/>
            <person name="Martin F."/>
            <person name="Nordberg H.P."/>
            <person name="Cantor M.N."/>
            <person name="Hua S.X."/>
        </authorList>
    </citation>
    <scope>NUCLEOTIDE SEQUENCE [LARGE SCALE GENOMIC DNA]</scope>
    <source>
        <strain evidence="3 4">Zn</strain>
    </source>
</reference>
<sequence length="689" mass="72952">MAQRDPVPSGPRRSSLPDSSDTNLSSPPNSRAVSPSAQLINSITVTPAPVQPDSDAPAATPPPTRKKPGRKPKNAPPEPPTEVKPKRARKLKDPNAPPIQRKRKAKESLENNATHPPEIKFAVQPDIYRGPATAAAPTPAPAPENNPPPVFQKATFAAEAEAASNLTGQTPISFFNNPQPPPKLAPQPPQPPHPPPQPLQQPPLQQPQPQPQPQPQSQPQLSPQPQPQPQLQPQPQQQQPQQAVRTSGQNYDPIRSNYDPVRENVVSYASYAPANPQGSPGLSSSMNRASASPSISSLVDPPNQSPSTATQSFFIHHQQQQQRLHQGEHPPSVPASPTTNRFAQAPVEPVPATLSVPAPVPAPAAPRREAVTTAANPPGPQTVSKKAMASGSTATSSAAASPKPPKLKDAKDTYPTPPPLPGSGLMQLGGPNDGTEFRAPTVILNIPMNGETNKYVNFTRLAEEQYGWDALHPRAAAQRDRLARVAEVSAALERNGSGKESGDEMSLDSEGEGSNVEMGGMSDGRTGTDGGAKKVVRKRRMKEDEYDKDDGFVDDSELLWEEQAAAAIDGFFVYSGPLVPEAEKPAADTRADGAPKRGRGSRGGRGSSRASGGRGGNSGARAGQPLTGPGSRGGSTTRKPRITKADRARMEQEKREREQMAMAAMPGAYGMPHLASAATLGTTPMVFNQ</sequence>
<name>A0A0C3DFV7_OIDMZ</name>
<dbReference type="GO" id="GO:0003713">
    <property type="term" value="F:transcription coactivator activity"/>
    <property type="evidence" value="ECO:0007669"/>
    <property type="project" value="TreeGrafter"/>
</dbReference>
<dbReference type="PANTHER" id="PTHR23107:SF0">
    <property type="entry name" value="IP09280P"/>
    <property type="match status" value="1"/>
</dbReference>
<feature type="compositionally biased region" description="Basic residues" evidence="1">
    <location>
        <begin position="64"/>
        <end position="73"/>
    </location>
</feature>
<dbReference type="InterPro" id="IPR014840">
    <property type="entry name" value="HRD"/>
</dbReference>
<feature type="compositionally biased region" description="Pro residues" evidence="1">
    <location>
        <begin position="138"/>
        <end position="150"/>
    </location>
</feature>
<feature type="compositionally biased region" description="Basic and acidic residues" evidence="1">
    <location>
        <begin position="541"/>
        <end position="550"/>
    </location>
</feature>
<reference evidence="4" key="2">
    <citation type="submission" date="2015-01" db="EMBL/GenBank/DDBJ databases">
        <title>Evolutionary Origins and Diversification of the Mycorrhizal Mutualists.</title>
        <authorList>
            <consortium name="DOE Joint Genome Institute"/>
            <consortium name="Mycorrhizal Genomics Consortium"/>
            <person name="Kohler A."/>
            <person name="Kuo A."/>
            <person name="Nagy L.G."/>
            <person name="Floudas D."/>
            <person name="Copeland A."/>
            <person name="Barry K.W."/>
            <person name="Cichocki N."/>
            <person name="Veneault-Fourrey C."/>
            <person name="LaButti K."/>
            <person name="Lindquist E.A."/>
            <person name="Lipzen A."/>
            <person name="Lundell T."/>
            <person name="Morin E."/>
            <person name="Murat C."/>
            <person name="Riley R."/>
            <person name="Ohm R."/>
            <person name="Sun H."/>
            <person name="Tunlid A."/>
            <person name="Henrissat B."/>
            <person name="Grigoriev I.V."/>
            <person name="Hibbett D.S."/>
            <person name="Martin F."/>
        </authorList>
    </citation>
    <scope>NUCLEOTIDE SEQUENCE [LARGE SCALE GENOMIC DNA]</scope>
    <source>
        <strain evidence="4">Zn</strain>
    </source>
</reference>
<dbReference type="OrthoDB" id="5576775at2759"/>
<keyword evidence="4" id="KW-1185">Reference proteome</keyword>
<protein>
    <recommendedName>
        <fullName evidence="2">Hpc2-related domain-containing protein</fullName>
    </recommendedName>
</protein>
<feature type="compositionally biased region" description="Pro residues" evidence="1">
    <location>
        <begin position="178"/>
        <end position="232"/>
    </location>
</feature>
<accession>A0A0C3DFV7</accession>
<feature type="compositionally biased region" description="Low complexity" evidence="1">
    <location>
        <begin position="384"/>
        <end position="401"/>
    </location>
</feature>
<proteinExistence type="predicted"/>
<feature type="compositionally biased region" description="Basic and acidic residues" evidence="1">
    <location>
        <begin position="643"/>
        <end position="659"/>
    </location>
</feature>
<dbReference type="HOGENOM" id="CLU_012566_0_0_1"/>
<feature type="region of interest" description="Disordered" evidence="1">
    <location>
        <begin position="1"/>
        <end position="436"/>
    </location>
</feature>
<dbReference type="EMBL" id="KN832876">
    <property type="protein sequence ID" value="KIN00853.1"/>
    <property type="molecule type" value="Genomic_DNA"/>
</dbReference>
<feature type="compositionally biased region" description="Low complexity" evidence="1">
    <location>
        <begin position="619"/>
        <end position="637"/>
    </location>
</feature>
<feature type="compositionally biased region" description="Low complexity" evidence="1">
    <location>
        <begin position="233"/>
        <end position="242"/>
    </location>
</feature>
<dbReference type="STRING" id="913774.A0A0C3DFV7"/>
<feature type="compositionally biased region" description="Polar residues" evidence="1">
    <location>
        <begin position="16"/>
        <end position="45"/>
    </location>
</feature>
<evidence type="ECO:0000313" key="3">
    <source>
        <dbReference type="EMBL" id="KIN00853.1"/>
    </source>
</evidence>
<feature type="compositionally biased region" description="Gly residues" evidence="1">
    <location>
        <begin position="603"/>
        <end position="618"/>
    </location>
</feature>
<feature type="compositionally biased region" description="Polar residues" evidence="1">
    <location>
        <begin position="164"/>
        <end position="177"/>
    </location>
</feature>
<dbReference type="PANTHER" id="PTHR23107">
    <property type="entry name" value="SYNOVIAL SARCOMA ASSOCIATED SS18 PROTEIN"/>
    <property type="match status" value="1"/>
</dbReference>
<dbReference type="Proteomes" id="UP000054321">
    <property type="component" value="Unassembled WGS sequence"/>
</dbReference>
<feature type="domain" description="Hpc2-related" evidence="2">
    <location>
        <begin position="538"/>
        <end position="578"/>
    </location>
</feature>
<dbReference type="Pfam" id="PF08729">
    <property type="entry name" value="HUN"/>
    <property type="match status" value="1"/>
</dbReference>
<feature type="region of interest" description="Disordered" evidence="1">
    <location>
        <begin position="583"/>
        <end position="660"/>
    </location>
</feature>
<dbReference type="GO" id="GO:0045944">
    <property type="term" value="P:positive regulation of transcription by RNA polymerase II"/>
    <property type="evidence" value="ECO:0007669"/>
    <property type="project" value="TreeGrafter"/>
</dbReference>
<feature type="region of interest" description="Disordered" evidence="1">
    <location>
        <begin position="493"/>
        <end position="550"/>
    </location>
</feature>
<organism evidence="3 4">
    <name type="scientific">Oidiodendron maius (strain Zn)</name>
    <dbReference type="NCBI Taxonomy" id="913774"/>
    <lineage>
        <taxon>Eukaryota</taxon>
        <taxon>Fungi</taxon>
        <taxon>Dikarya</taxon>
        <taxon>Ascomycota</taxon>
        <taxon>Pezizomycotina</taxon>
        <taxon>Leotiomycetes</taxon>
        <taxon>Leotiomycetes incertae sedis</taxon>
        <taxon>Myxotrichaceae</taxon>
        <taxon>Oidiodendron</taxon>
    </lineage>
</organism>
<evidence type="ECO:0000313" key="4">
    <source>
        <dbReference type="Proteomes" id="UP000054321"/>
    </source>
</evidence>
<feature type="compositionally biased region" description="Basic and acidic residues" evidence="1">
    <location>
        <begin position="583"/>
        <end position="595"/>
    </location>
</feature>
<evidence type="ECO:0000256" key="1">
    <source>
        <dbReference type="SAM" id="MobiDB-lite"/>
    </source>
</evidence>
<dbReference type="AlphaFoldDB" id="A0A0C3DFV7"/>
<dbReference type="InParanoid" id="A0A0C3DFV7"/>
<dbReference type="GO" id="GO:0005634">
    <property type="term" value="C:nucleus"/>
    <property type="evidence" value="ECO:0007669"/>
    <property type="project" value="TreeGrafter"/>
</dbReference>
<evidence type="ECO:0000259" key="2">
    <source>
        <dbReference type="Pfam" id="PF08729"/>
    </source>
</evidence>